<keyword evidence="1" id="KW-1133">Transmembrane helix</keyword>
<feature type="transmembrane region" description="Helical" evidence="1">
    <location>
        <begin position="211"/>
        <end position="235"/>
    </location>
</feature>
<dbReference type="WBParaSite" id="PDA_v2.g7979.t1">
    <property type="protein sequence ID" value="PDA_v2.g7979.t1"/>
    <property type="gene ID" value="PDA_v2.g7979"/>
</dbReference>
<reference evidence="3" key="1">
    <citation type="submission" date="2022-11" db="UniProtKB">
        <authorList>
            <consortium name="WormBaseParasite"/>
        </authorList>
    </citation>
    <scope>IDENTIFICATION</scope>
</reference>
<evidence type="ECO:0000313" key="3">
    <source>
        <dbReference type="WBParaSite" id="PDA_v2.g7979.t1"/>
    </source>
</evidence>
<dbReference type="AlphaFoldDB" id="A0A914R8Q7"/>
<dbReference type="Pfam" id="PF10318">
    <property type="entry name" value="7TM_GPCR_Srh"/>
    <property type="match status" value="1"/>
</dbReference>
<dbReference type="Proteomes" id="UP000887578">
    <property type="component" value="Unplaced"/>
</dbReference>
<name>A0A914R8Q7_9BILA</name>
<accession>A0A914R8Q7</accession>
<evidence type="ECO:0000256" key="1">
    <source>
        <dbReference type="SAM" id="Phobius"/>
    </source>
</evidence>
<feature type="transmembrane region" description="Helical" evidence="1">
    <location>
        <begin position="130"/>
        <end position="159"/>
    </location>
</feature>
<sequence>MLHPIFAVYPIGLANMFHPMVSFATIGITILSGMAMLDCNTAMLMHSYYGIQRLRETTKKPLIVYMFLSGLTFAGGALGVLVVFAKPLFLLFFIPPEQVSHALKTNFNNISETINTRNVLLLVQSSSNSIPLLITILGGCACLRITISFIYLCFNWNLYTNLEGEIPYDHYKRNLMFFRIAYIQFIGFGIFVGLPMFINTLLLLFVKKSSIIPNIFMILLNFFSIFCVIVLFIAVRPYRLFVIRFIKKCAGINTQVSVYTTH</sequence>
<protein>
    <submittedName>
        <fullName evidence="3">Uncharacterized protein</fullName>
    </submittedName>
</protein>
<evidence type="ECO:0000313" key="2">
    <source>
        <dbReference type="Proteomes" id="UP000887578"/>
    </source>
</evidence>
<keyword evidence="2" id="KW-1185">Reference proteome</keyword>
<feature type="transmembrane region" description="Helical" evidence="1">
    <location>
        <begin position="62"/>
        <end position="85"/>
    </location>
</feature>
<feature type="transmembrane region" description="Helical" evidence="1">
    <location>
        <begin position="180"/>
        <end position="205"/>
    </location>
</feature>
<dbReference type="InterPro" id="IPR019422">
    <property type="entry name" value="7TM_GPCR_serpentine_rcpt_Srh"/>
</dbReference>
<keyword evidence="1" id="KW-0812">Transmembrane</keyword>
<keyword evidence="1" id="KW-0472">Membrane</keyword>
<proteinExistence type="predicted"/>
<organism evidence="2 3">
    <name type="scientific">Panagrolaimus davidi</name>
    <dbReference type="NCBI Taxonomy" id="227884"/>
    <lineage>
        <taxon>Eukaryota</taxon>
        <taxon>Metazoa</taxon>
        <taxon>Ecdysozoa</taxon>
        <taxon>Nematoda</taxon>
        <taxon>Chromadorea</taxon>
        <taxon>Rhabditida</taxon>
        <taxon>Tylenchina</taxon>
        <taxon>Panagrolaimomorpha</taxon>
        <taxon>Panagrolaimoidea</taxon>
        <taxon>Panagrolaimidae</taxon>
        <taxon>Panagrolaimus</taxon>
    </lineage>
</organism>
<feature type="transmembrane region" description="Helical" evidence="1">
    <location>
        <begin position="20"/>
        <end position="41"/>
    </location>
</feature>